<evidence type="ECO:0000313" key="7">
    <source>
        <dbReference type="Proteomes" id="UP000298061"/>
    </source>
</evidence>
<keyword evidence="4 5" id="KW-0472">Membrane</keyword>
<keyword evidence="2 5" id="KW-0812">Transmembrane</keyword>
<proteinExistence type="predicted"/>
<dbReference type="Proteomes" id="UP000298061">
    <property type="component" value="Unassembled WGS sequence"/>
</dbReference>
<evidence type="ECO:0000256" key="4">
    <source>
        <dbReference type="ARBA" id="ARBA00023136"/>
    </source>
</evidence>
<evidence type="ECO:0000256" key="1">
    <source>
        <dbReference type="ARBA" id="ARBA00004141"/>
    </source>
</evidence>
<organism evidence="6 7">
    <name type="scientific">Hericium alpestre</name>
    <dbReference type="NCBI Taxonomy" id="135208"/>
    <lineage>
        <taxon>Eukaryota</taxon>
        <taxon>Fungi</taxon>
        <taxon>Dikarya</taxon>
        <taxon>Basidiomycota</taxon>
        <taxon>Agaricomycotina</taxon>
        <taxon>Agaricomycetes</taxon>
        <taxon>Russulales</taxon>
        <taxon>Hericiaceae</taxon>
        <taxon>Hericium</taxon>
    </lineage>
</organism>
<evidence type="ECO:0000313" key="6">
    <source>
        <dbReference type="EMBL" id="TFY73310.1"/>
    </source>
</evidence>
<reference evidence="6 7" key="1">
    <citation type="submission" date="2019-02" db="EMBL/GenBank/DDBJ databases">
        <title>Genome sequencing of the rare red list fungi Hericium alpestre (H. flagellum).</title>
        <authorList>
            <person name="Buettner E."/>
            <person name="Kellner H."/>
        </authorList>
    </citation>
    <scope>NUCLEOTIDE SEQUENCE [LARGE SCALE GENOMIC DNA]</scope>
    <source>
        <strain evidence="6 7">DSM 108284</strain>
    </source>
</reference>
<sequence length="100" mass="10920">MTLYIISQLIGSTLALEYMRAEYVAPLGSTSLIFNFLFARFLVGTPVTWTDIYGTVVVILGVIGIVAFGSINTGLSTETDAHHLAYLWGRGGWLGFFIVL</sequence>
<feature type="transmembrane region" description="Helical" evidence="5">
    <location>
        <begin position="23"/>
        <end position="43"/>
    </location>
</feature>
<dbReference type="EMBL" id="SFCI01003013">
    <property type="protein sequence ID" value="TFY73310.1"/>
    <property type="molecule type" value="Genomic_DNA"/>
</dbReference>
<protein>
    <submittedName>
        <fullName evidence="6">Uncharacterized protein</fullName>
    </submittedName>
</protein>
<dbReference type="InterPro" id="IPR037185">
    <property type="entry name" value="EmrE-like"/>
</dbReference>
<dbReference type="PANTHER" id="PTHR12570">
    <property type="match status" value="1"/>
</dbReference>
<feature type="non-terminal residue" evidence="6">
    <location>
        <position position="100"/>
    </location>
</feature>
<comment type="caution">
    <text evidence="6">The sequence shown here is derived from an EMBL/GenBank/DDBJ whole genome shotgun (WGS) entry which is preliminary data.</text>
</comment>
<dbReference type="GO" id="GO:0016020">
    <property type="term" value="C:membrane"/>
    <property type="evidence" value="ECO:0007669"/>
    <property type="project" value="UniProtKB-SubCell"/>
</dbReference>
<accession>A0A4Y9ZGK6</accession>
<gene>
    <name evidence="6" type="ORF">EWM64_g10701</name>
</gene>
<evidence type="ECO:0000256" key="5">
    <source>
        <dbReference type="SAM" id="Phobius"/>
    </source>
</evidence>
<comment type="subcellular location">
    <subcellularLocation>
        <location evidence="1">Membrane</location>
        <topology evidence="1">Multi-pass membrane protein</topology>
    </subcellularLocation>
</comment>
<dbReference type="SUPFAM" id="SSF103481">
    <property type="entry name" value="Multidrug resistance efflux transporter EmrE"/>
    <property type="match status" value="1"/>
</dbReference>
<name>A0A4Y9ZGK6_9AGAM</name>
<feature type="transmembrane region" description="Helical" evidence="5">
    <location>
        <begin position="52"/>
        <end position="71"/>
    </location>
</feature>
<dbReference type="InterPro" id="IPR008521">
    <property type="entry name" value="Mg_trans_NIPA"/>
</dbReference>
<dbReference type="AlphaFoldDB" id="A0A4Y9ZGK6"/>
<evidence type="ECO:0000256" key="3">
    <source>
        <dbReference type="ARBA" id="ARBA00022989"/>
    </source>
</evidence>
<keyword evidence="7" id="KW-1185">Reference proteome</keyword>
<dbReference type="GO" id="GO:0015095">
    <property type="term" value="F:magnesium ion transmembrane transporter activity"/>
    <property type="evidence" value="ECO:0007669"/>
    <property type="project" value="InterPro"/>
</dbReference>
<dbReference type="STRING" id="135208.A0A4Y9ZGK6"/>
<dbReference type="OrthoDB" id="165382at2759"/>
<keyword evidence="3 5" id="KW-1133">Transmembrane helix</keyword>
<dbReference type="PANTHER" id="PTHR12570:SF82">
    <property type="entry name" value="NIPA-LIKE PROTEIN 3"/>
    <property type="match status" value="1"/>
</dbReference>
<evidence type="ECO:0000256" key="2">
    <source>
        <dbReference type="ARBA" id="ARBA00022692"/>
    </source>
</evidence>